<dbReference type="InterPro" id="IPR007046">
    <property type="entry name" value="RNA_pol_sigma_54_core-bd"/>
</dbReference>
<keyword evidence="7" id="KW-0238">DNA-binding</keyword>
<dbReference type="Gene3D" id="1.10.260.40">
    <property type="entry name" value="lambda repressor-like DNA-binding domains"/>
    <property type="match status" value="1"/>
</dbReference>
<dbReference type="GO" id="GO:0016987">
    <property type="term" value="F:sigma factor activity"/>
    <property type="evidence" value="ECO:0007669"/>
    <property type="project" value="UniProtKB-KW"/>
</dbReference>
<dbReference type="Proteomes" id="UP001169242">
    <property type="component" value="Unassembled WGS sequence"/>
</dbReference>
<dbReference type="PROSITE" id="PS00717">
    <property type="entry name" value="SIGMA54_1"/>
    <property type="match status" value="1"/>
</dbReference>
<dbReference type="GO" id="GO:0001216">
    <property type="term" value="F:DNA-binding transcription activator activity"/>
    <property type="evidence" value="ECO:0007669"/>
    <property type="project" value="InterPro"/>
</dbReference>
<feature type="domain" description="RNA polymerase sigma factor 54 DNA-binding" evidence="9">
    <location>
        <begin position="264"/>
        <end position="428"/>
    </location>
</feature>
<dbReference type="PANTHER" id="PTHR32248:SF4">
    <property type="entry name" value="RNA POLYMERASE SIGMA-54 FACTOR"/>
    <property type="match status" value="1"/>
</dbReference>
<dbReference type="InterPro" id="IPR010982">
    <property type="entry name" value="Lambda_DNA-bd_dom_sf"/>
</dbReference>
<comment type="similarity">
    <text evidence="1">Belongs to the sigma-54 factor family.</text>
</comment>
<feature type="domain" description="RNA polymerase sigma factor 54 core-binding" evidence="10">
    <location>
        <begin position="62"/>
        <end position="248"/>
    </location>
</feature>
<name>A0AA42J121_9FIRM</name>
<dbReference type="Gene3D" id="1.10.10.60">
    <property type="entry name" value="Homeodomain-like"/>
    <property type="match status" value="1"/>
</dbReference>
<dbReference type="Pfam" id="PF00309">
    <property type="entry name" value="Sigma54_AID"/>
    <property type="match status" value="1"/>
</dbReference>
<dbReference type="GO" id="GO:0006352">
    <property type="term" value="P:DNA-templated transcription initiation"/>
    <property type="evidence" value="ECO:0007669"/>
    <property type="project" value="InterPro"/>
</dbReference>
<gene>
    <name evidence="11" type="primary">rpoN</name>
    <name evidence="11" type="ORF">PBV87_09910</name>
</gene>
<evidence type="ECO:0000256" key="4">
    <source>
        <dbReference type="ARBA" id="ARBA00022695"/>
    </source>
</evidence>
<keyword evidence="3" id="KW-0808">Transferase</keyword>
<dbReference type="InterPro" id="IPR007634">
    <property type="entry name" value="RNA_pol_sigma_54_DNA-bd"/>
</dbReference>
<dbReference type="InterPro" id="IPR000394">
    <property type="entry name" value="RNA_pol_sigma_54"/>
</dbReference>
<evidence type="ECO:0000259" key="10">
    <source>
        <dbReference type="Pfam" id="PF04963"/>
    </source>
</evidence>
<dbReference type="PIRSF" id="PIRSF000774">
    <property type="entry name" value="RpoN"/>
    <property type="match status" value="1"/>
</dbReference>
<keyword evidence="5" id="KW-0805">Transcription regulation</keyword>
<dbReference type="Pfam" id="PF04552">
    <property type="entry name" value="Sigma54_DBD"/>
    <property type="match status" value="1"/>
</dbReference>
<comment type="caution">
    <text evidence="11">The sequence shown here is derived from an EMBL/GenBank/DDBJ whole genome shotgun (WGS) entry which is preliminary data.</text>
</comment>
<evidence type="ECO:0000313" key="11">
    <source>
        <dbReference type="EMBL" id="MDA3731791.1"/>
    </source>
</evidence>
<dbReference type="Pfam" id="PF04963">
    <property type="entry name" value="Sigma54_CBD"/>
    <property type="match status" value="1"/>
</dbReference>
<dbReference type="NCBIfam" id="TIGR02395">
    <property type="entry name" value="rpoN_sigma"/>
    <property type="match status" value="1"/>
</dbReference>
<evidence type="ECO:0000256" key="6">
    <source>
        <dbReference type="ARBA" id="ARBA00023082"/>
    </source>
</evidence>
<dbReference type="PROSITE" id="PS50044">
    <property type="entry name" value="SIGMA54_3"/>
    <property type="match status" value="1"/>
</dbReference>
<accession>A0AA42J121</accession>
<evidence type="ECO:0000256" key="7">
    <source>
        <dbReference type="ARBA" id="ARBA00023125"/>
    </source>
</evidence>
<dbReference type="AlphaFoldDB" id="A0AA42J121"/>
<evidence type="ECO:0000256" key="8">
    <source>
        <dbReference type="ARBA" id="ARBA00023163"/>
    </source>
</evidence>
<dbReference type="RefSeq" id="WP_271012120.1">
    <property type="nucleotide sequence ID" value="NZ_JAQIFT010000040.1"/>
</dbReference>
<dbReference type="EMBL" id="JAQIFT010000040">
    <property type="protein sequence ID" value="MDA3731791.1"/>
    <property type="molecule type" value="Genomic_DNA"/>
</dbReference>
<reference evidence="11" key="1">
    <citation type="journal article" date="2023" name="Int. J. Syst. Evol. Microbiol.">
        <title>&lt;i&gt;Holtiella tumoricola&lt;/i&gt; gen. nov. sp. nov., isolated from a human clinical sample.</title>
        <authorList>
            <person name="Allen-Vercoe E."/>
            <person name="Daigneault M.C."/>
            <person name="Vancuren S.J."/>
            <person name="Cochrane K."/>
            <person name="O'Neal L.L."/>
            <person name="Sankaranarayanan K."/>
            <person name="Lawson P.A."/>
        </authorList>
    </citation>
    <scope>NUCLEOTIDE SEQUENCE</scope>
    <source>
        <strain evidence="11">CC70A</strain>
    </source>
</reference>
<keyword evidence="12" id="KW-1185">Reference proteome</keyword>
<dbReference type="GO" id="GO:0000428">
    <property type="term" value="C:DNA-directed RNA polymerase complex"/>
    <property type="evidence" value="ECO:0007669"/>
    <property type="project" value="UniProtKB-KW"/>
</dbReference>
<keyword evidence="6" id="KW-0731">Sigma factor</keyword>
<evidence type="ECO:0000313" key="12">
    <source>
        <dbReference type="Proteomes" id="UP001169242"/>
    </source>
</evidence>
<keyword evidence="4" id="KW-0548">Nucleotidyltransferase</keyword>
<protein>
    <submittedName>
        <fullName evidence="11">RNA polymerase factor sigma-54</fullName>
    </submittedName>
</protein>
<keyword evidence="8" id="KW-0804">Transcription</keyword>
<evidence type="ECO:0000256" key="3">
    <source>
        <dbReference type="ARBA" id="ARBA00022679"/>
    </source>
</evidence>
<dbReference type="Gene3D" id="1.10.10.1330">
    <property type="entry name" value="RNA polymerase sigma-54 factor, core-binding domain"/>
    <property type="match status" value="1"/>
</dbReference>
<evidence type="ECO:0000256" key="1">
    <source>
        <dbReference type="ARBA" id="ARBA00008798"/>
    </source>
</evidence>
<keyword evidence="2" id="KW-0240">DNA-directed RNA polymerase</keyword>
<dbReference type="PRINTS" id="PR00045">
    <property type="entry name" value="SIGMA54FCT"/>
</dbReference>
<evidence type="ECO:0000259" key="9">
    <source>
        <dbReference type="Pfam" id="PF04552"/>
    </source>
</evidence>
<dbReference type="PANTHER" id="PTHR32248">
    <property type="entry name" value="RNA POLYMERASE SIGMA-54 FACTOR"/>
    <property type="match status" value="1"/>
</dbReference>
<dbReference type="InterPro" id="IPR038709">
    <property type="entry name" value="RpoN_core-bd_sf"/>
</dbReference>
<sequence>MGLKNVINIEQKQVISTQQQQSLNILSMTNVELFDFLEKQSEENPVLEVESKWIEQKKLDAFNQVVDKAITLEEYLIGQIDVERFTHHEINLLHILIKMIDSQGFLKENESELLKILAVDDVTLYRLLYYIHHLDPIGVGSSNFRECLKFQLDAKGLLDEVLERMIDFYLEALTKGNFGKVAKELGISTVQVKSYYQLIKVLNPKPGNGFGIKDEQYITPDLVLNLTNDGYELILERQSLPQVTISTYWEHMMKEAQNDDGAKAYLESKWQAARKLVQAVEERKKTILAVGHFIVERQYLYFKTGNSKYIKPLKLKDIAEAIGVHESTVSRAVNTKYLLCSQGIYSLKYFLSTAIGKKDTQLAGNGMENVSKESIKEHLRELIENENKAKPLSDSKLQVKLQEMGFEISRRTVVKYREELNIGSSFQRGTLHV</sequence>
<proteinExistence type="inferred from homology"/>
<dbReference type="GO" id="GO:0003677">
    <property type="term" value="F:DNA binding"/>
    <property type="evidence" value="ECO:0007669"/>
    <property type="project" value="UniProtKB-KW"/>
</dbReference>
<dbReference type="GO" id="GO:0016779">
    <property type="term" value="F:nucleotidyltransferase activity"/>
    <property type="evidence" value="ECO:0007669"/>
    <property type="project" value="UniProtKB-KW"/>
</dbReference>
<evidence type="ECO:0000256" key="2">
    <source>
        <dbReference type="ARBA" id="ARBA00022478"/>
    </source>
</evidence>
<evidence type="ECO:0000256" key="5">
    <source>
        <dbReference type="ARBA" id="ARBA00023015"/>
    </source>
</evidence>
<organism evidence="11 12">
    <name type="scientific">Holtiella tumoricola</name>
    <dbReference type="NCBI Taxonomy" id="3018743"/>
    <lineage>
        <taxon>Bacteria</taxon>
        <taxon>Bacillati</taxon>
        <taxon>Bacillota</taxon>
        <taxon>Clostridia</taxon>
        <taxon>Lachnospirales</taxon>
        <taxon>Cellulosilyticaceae</taxon>
        <taxon>Holtiella</taxon>
    </lineage>
</organism>